<evidence type="ECO:0000313" key="3">
    <source>
        <dbReference type="Proteomes" id="UP000053558"/>
    </source>
</evidence>
<dbReference type="SMART" id="SM00829">
    <property type="entry name" value="PKS_ER"/>
    <property type="match status" value="1"/>
</dbReference>
<comment type="caution">
    <text evidence="2">The sequence shown here is derived from an EMBL/GenBank/DDBJ whole genome shotgun (WGS) entry which is preliminary data.</text>
</comment>
<dbReference type="Gene3D" id="3.90.180.10">
    <property type="entry name" value="Medium-chain alcohol dehydrogenases, catalytic domain"/>
    <property type="match status" value="1"/>
</dbReference>
<feature type="domain" description="Enoyl reductase (ER)" evidence="1">
    <location>
        <begin position="13"/>
        <end position="338"/>
    </location>
</feature>
<sequence>MSQKALFLKSKQGDFELGTRNVPRPGPGEVLVKSYAVALNPVEWKIQAIGLFFNDSDYPVVLGEDIAGVVEEVGEGVTRVSKGDRVCSRSTSHGKGPDYAGYQQYTIADVNFLTKIPDSMTFDEASSIPACLDTASIGLFGSKDSKLEFPDKAGAYKGQAIFVLGGSSSVGLYVIQLARLAGFSTIIATSSLKHEGYLQSLGATHVIDRHLSPDDIAAHVKTITSDPIKVVYDTISEADTQKTAWSMLAPGGHLVLTLWSTIQPEAGDTRTFKMVSGNPFPEENYEFSKKWWAQLPEWINEGKIKPNRVEVLPGGLDGVVGGLERLKANKVSGVKLVVRPFEGA</sequence>
<dbReference type="InterPro" id="IPR047122">
    <property type="entry name" value="Trans-enoyl_RdTase-like"/>
</dbReference>
<dbReference type="InterPro" id="IPR013154">
    <property type="entry name" value="ADH-like_N"/>
</dbReference>
<dbReference type="GeneID" id="19198789"/>
<dbReference type="InterPro" id="IPR011032">
    <property type="entry name" value="GroES-like_sf"/>
</dbReference>
<dbReference type="PANTHER" id="PTHR45348:SF2">
    <property type="entry name" value="ZINC-TYPE ALCOHOL DEHYDROGENASE-LIKE PROTEIN C2E1P3.01"/>
    <property type="match status" value="1"/>
</dbReference>
<dbReference type="AlphaFoldDB" id="A0A5M3MEW1"/>
<dbReference type="RefSeq" id="XP_007772563.1">
    <property type="nucleotide sequence ID" value="XM_007774373.1"/>
</dbReference>
<dbReference type="OrthoDB" id="3233595at2759"/>
<dbReference type="EMBL" id="JH711584">
    <property type="protein sequence ID" value="EIW77121.1"/>
    <property type="molecule type" value="Genomic_DNA"/>
</dbReference>
<dbReference type="PANTHER" id="PTHR45348">
    <property type="entry name" value="HYPOTHETICAL OXIDOREDUCTASE (EUROFUNG)"/>
    <property type="match status" value="1"/>
</dbReference>
<dbReference type="InterPro" id="IPR020843">
    <property type="entry name" value="ER"/>
</dbReference>
<name>A0A5M3MEW1_CONPW</name>
<dbReference type="KEGG" id="cput:CONPUDRAFT_109602"/>
<dbReference type="InterPro" id="IPR036291">
    <property type="entry name" value="NAD(P)-bd_dom_sf"/>
</dbReference>
<gene>
    <name evidence="2" type="ORF">CONPUDRAFT_109602</name>
</gene>
<organism evidence="2 3">
    <name type="scientific">Coniophora puteana (strain RWD-64-598)</name>
    <name type="common">Brown rot fungus</name>
    <dbReference type="NCBI Taxonomy" id="741705"/>
    <lineage>
        <taxon>Eukaryota</taxon>
        <taxon>Fungi</taxon>
        <taxon>Dikarya</taxon>
        <taxon>Basidiomycota</taxon>
        <taxon>Agaricomycotina</taxon>
        <taxon>Agaricomycetes</taxon>
        <taxon>Agaricomycetidae</taxon>
        <taxon>Boletales</taxon>
        <taxon>Coniophorineae</taxon>
        <taxon>Coniophoraceae</taxon>
        <taxon>Coniophora</taxon>
    </lineage>
</organism>
<dbReference type="InterPro" id="IPR013149">
    <property type="entry name" value="ADH-like_C"/>
</dbReference>
<dbReference type="GO" id="GO:0016651">
    <property type="term" value="F:oxidoreductase activity, acting on NAD(P)H"/>
    <property type="evidence" value="ECO:0007669"/>
    <property type="project" value="InterPro"/>
</dbReference>
<reference evidence="3" key="1">
    <citation type="journal article" date="2012" name="Science">
        <title>The Paleozoic origin of enzymatic lignin decomposition reconstructed from 31 fungal genomes.</title>
        <authorList>
            <person name="Floudas D."/>
            <person name="Binder M."/>
            <person name="Riley R."/>
            <person name="Barry K."/>
            <person name="Blanchette R.A."/>
            <person name="Henrissat B."/>
            <person name="Martinez A.T."/>
            <person name="Otillar R."/>
            <person name="Spatafora J.W."/>
            <person name="Yadav J.S."/>
            <person name="Aerts A."/>
            <person name="Benoit I."/>
            <person name="Boyd A."/>
            <person name="Carlson A."/>
            <person name="Copeland A."/>
            <person name="Coutinho P.M."/>
            <person name="de Vries R.P."/>
            <person name="Ferreira P."/>
            <person name="Findley K."/>
            <person name="Foster B."/>
            <person name="Gaskell J."/>
            <person name="Glotzer D."/>
            <person name="Gorecki P."/>
            <person name="Heitman J."/>
            <person name="Hesse C."/>
            <person name="Hori C."/>
            <person name="Igarashi K."/>
            <person name="Jurgens J.A."/>
            <person name="Kallen N."/>
            <person name="Kersten P."/>
            <person name="Kohler A."/>
            <person name="Kuees U."/>
            <person name="Kumar T.K.A."/>
            <person name="Kuo A."/>
            <person name="LaButti K."/>
            <person name="Larrondo L.F."/>
            <person name="Lindquist E."/>
            <person name="Ling A."/>
            <person name="Lombard V."/>
            <person name="Lucas S."/>
            <person name="Lundell T."/>
            <person name="Martin R."/>
            <person name="McLaughlin D.J."/>
            <person name="Morgenstern I."/>
            <person name="Morin E."/>
            <person name="Murat C."/>
            <person name="Nagy L.G."/>
            <person name="Nolan M."/>
            <person name="Ohm R.A."/>
            <person name="Patyshakuliyeva A."/>
            <person name="Rokas A."/>
            <person name="Ruiz-Duenas F.J."/>
            <person name="Sabat G."/>
            <person name="Salamov A."/>
            <person name="Samejima M."/>
            <person name="Schmutz J."/>
            <person name="Slot J.C."/>
            <person name="St John F."/>
            <person name="Stenlid J."/>
            <person name="Sun H."/>
            <person name="Sun S."/>
            <person name="Syed K."/>
            <person name="Tsang A."/>
            <person name="Wiebenga A."/>
            <person name="Young D."/>
            <person name="Pisabarro A."/>
            <person name="Eastwood D.C."/>
            <person name="Martin F."/>
            <person name="Cullen D."/>
            <person name="Grigoriev I.V."/>
            <person name="Hibbett D.S."/>
        </authorList>
    </citation>
    <scope>NUCLEOTIDE SEQUENCE [LARGE SCALE GENOMIC DNA]</scope>
    <source>
        <strain evidence="3">RWD-64-598 SS2</strain>
    </source>
</reference>
<dbReference type="SUPFAM" id="SSF50129">
    <property type="entry name" value="GroES-like"/>
    <property type="match status" value="1"/>
</dbReference>
<dbReference type="OMA" id="YCKMPAA"/>
<proteinExistence type="predicted"/>
<dbReference type="Pfam" id="PF00107">
    <property type="entry name" value="ADH_zinc_N"/>
    <property type="match status" value="1"/>
</dbReference>
<evidence type="ECO:0000313" key="2">
    <source>
        <dbReference type="EMBL" id="EIW77121.1"/>
    </source>
</evidence>
<evidence type="ECO:0000259" key="1">
    <source>
        <dbReference type="SMART" id="SM00829"/>
    </source>
</evidence>
<keyword evidence="3" id="KW-1185">Reference proteome</keyword>
<dbReference type="SUPFAM" id="SSF51735">
    <property type="entry name" value="NAD(P)-binding Rossmann-fold domains"/>
    <property type="match status" value="1"/>
</dbReference>
<dbReference type="Pfam" id="PF08240">
    <property type="entry name" value="ADH_N"/>
    <property type="match status" value="1"/>
</dbReference>
<accession>A0A5M3MEW1</accession>
<dbReference type="CDD" id="cd08249">
    <property type="entry name" value="enoyl_reductase_like"/>
    <property type="match status" value="1"/>
</dbReference>
<dbReference type="Proteomes" id="UP000053558">
    <property type="component" value="Unassembled WGS sequence"/>
</dbReference>
<protein>
    <submittedName>
        <fullName evidence="2">GroES-like protein</fullName>
    </submittedName>
</protein>
<dbReference type="Gene3D" id="3.40.50.720">
    <property type="entry name" value="NAD(P)-binding Rossmann-like Domain"/>
    <property type="match status" value="1"/>
</dbReference>